<evidence type="ECO:0000256" key="1">
    <source>
        <dbReference type="SAM" id="Phobius"/>
    </source>
</evidence>
<evidence type="ECO:0000313" key="3">
    <source>
        <dbReference type="Proteomes" id="UP000007813"/>
    </source>
</evidence>
<name>J2Z8P9_9EURY</name>
<protein>
    <submittedName>
        <fullName evidence="2">Uncharacterized protein</fullName>
    </submittedName>
</protein>
<sequence length="60" mass="6236">MASEDILTPVILVLLFGLFGLYVSNPTTEGITPVIGSTLIGAIVVLQLVQLIIAGRRSAA</sequence>
<comment type="caution">
    <text evidence="2">The sequence shown here is derived from an EMBL/GenBank/DDBJ whole genome shotgun (WGS) entry which is preliminary data.</text>
</comment>
<gene>
    <name evidence="2" type="ORF">HSB1_48120</name>
</gene>
<feature type="transmembrane region" description="Helical" evidence="1">
    <location>
        <begin position="7"/>
        <end position="24"/>
    </location>
</feature>
<dbReference type="Proteomes" id="UP000007813">
    <property type="component" value="Unassembled WGS sequence"/>
</dbReference>
<keyword evidence="1" id="KW-1133">Transmembrane helix</keyword>
<dbReference type="EMBL" id="ALJD01000017">
    <property type="protein sequence ID" value="EJN56995.1"/>
    <property type="molecule type" value="Genomic_DNA"/>
</dbReference>
<accession>J2Z8P9</accession>
<keyword evidence="1" id="KW-0472">Membrane</keyword>
<organism evidence="2 3">
    <name type="scientific">Halogranum salarium B-1</name>
    <dbReference type="NCBI Taxonomy" id="1210908"/>
    <lineage>
        <taxon>Archaea</taxon>
        <taxon>Methanobacteriati</taxon>
        <taxon>Methanobacteriota</taxon>
        <taxon>Stenosarchaea group</taxon>
        <taxon>Halobacteria</taxon>
        <taxon>Halobacteriales</taxon>
        <taxon>Haloferacaceae</taxon>
    </lineage>
</organism>
<keyword evidence="1" id="KW-0812">Transmembrane</keyword>
<evidence type="ECO:0000313" key="2">
    <source>
        <dbReference type="EMBL" id="EJN56995.1"/>
    </source>
</evidence>
<dbReference type="AlphaFoldDB" id="J2Z8P9"/>
<proteinExistence type="predicted"/>
<feature type="transmembrane region" description="Helical" evidence="1">
    <location>
        <begin position="30"/>
        <end position="54"/>
    </location>
</feature>
<reference evidence="2 3" key="1">
    <citation type="journal article" date="2012" name="J. Bacteriol.">
        <title>Draft Genome Sequence of the Extremely Halophilic Archaeon Halogranum salarium B-1T.</title>
        <authorList>
            <person name="Kim K.K."/>
            <person name="Lee K.C."/>
            <person name="Lee J.S."/>
        </authorList>
    </citation>
    <scope>NUCLEOTIDE SEQUENCE [LARGE SCALE GENOMIC DNA]</scope>
    <source>
        <strain evidence="2 3">B-1</strain>
    </source>
</reference>